<keyword evidence="2" id="KW-0732">Signal</keyword>
<dbReference type="SUPFAM" id="SSF88713">
    <property type="entry name" value="Glycoside hydrolase/deacetylase"/>
    <property type="match status" value="1"/>
</dbReference>
<dbReference type="Gene3D" id="3.20.20.370">
    <property type="entry name" value="Glycoside hydrolase/deacetylase"/>
    <property type="match status" value="1"/>
</dbReference>
<protein>
    <submittedName>
        <fullName evidence="4">Polysaccharide deacetylase family protein</fullName>
    </submittedName>
</protein>
<dbReference type="RefSeq" id="WP_134436370.1">
    <property type="nucleotide sequence ID" value="NZ_SOML01000005.1"/>
</dbReference>
<dbReference type="GO" id="GO:0005576">
    <property type="term" value="C:extracellular region"/>
    <property type="evidence" value="ECO:0007669"/>
    <property type="project" value="UniProtKB-SubCell"/>
</dbReference>
<dbReference type="GO" id="GO:0005975">
    <property type="term" value="P:carbohydrate metabolic process"/>
    <property type="evidence" value="ECO:0007669"/>
    <property type="project" value="InterPro"/>
</dbReference>
<gene>
    <name evidence="4" type="ORF">E2605_10120</name>
</gene>
<dbReference type="InterPro" id="IPR002509">
    <property type="entry name" value="NODB_dom"/>
</dbReference>
<dbReference type="CDD" id="cd10918">
    <property type="entry name" value="CE4_NodB_like_5s_6s"/>
    <property type="match status" value="1"/>
</dbReference>
<proteinExistence type="predicted"/>
<dbReference type="AlphaFoldDB" id="A0A4Y8L1B4"/>
<organism evidence="4 5">
    <name type="scientific">Dysgonomonas capnocytophagoides</name>
    <dbReference type="NCBI Taxonomy" id="45254"/>
    <lineage>
        <taxon>Bacteria</taxon>
        <taxon>Pseudomonadati</taxon>
        <taxon>Bacteroidota</taxon>
        <taxon>Bacteroidia</taxon>
        <taxon>Bacteroidales</taxon>
        <taxon>Dysgonomonadaceae</taxon>
        <taxon>Dysgonomonas</taxon>
    </lineage>
</organism>
<dbReference type="PANTHER" id="PTHR34216">
    <property type="match status" value="1"/>
</dbReference>
<dbReference type="Pfam" id="PF01522">
    <property type="entry name" value="Polysacc_deac_1"/>
    <property type="match status" value="1"/>
</dbReference>
<dbReference type="STRING" id="1121485.GCA_000426485_01870"/>
<comment type="caution">
    <text evidence="4">The sequence shown here is derived from an EMBL/GenBank/DDBJ whole genome shotgun (WGS) entry which is preliminary data.</text>
</comment>
<dbReference type="GO" id="GO:0016810">
    <property type="term" value="F:hydrolase activity, acting on carbon-nitrogen (but not peptide) bonds"/>
    <property type="evidence" value="ECO:0007669"/>
    <property type="project" value="InterPro"/>
</dbReference>
<evidence type="ECO:0000256" key="2">
    <source>
        <dbReference type="ARBA" id="ARBA00022729"/>
    </source>
</evidence>
<sequence>MRIKKILLIVCVFLLFDGYGLAQNTIRIAKYKGDRICAVSYTFDDGLEEHYTLVYPVLEKYGIKGTFCISGSKIENRVLQRGMPPVTWAQLREMSDNGHEISNHGWSHQNLTKLTNEEINSEIEKNDSIIYEKTGLRPCTFCYPGNAKNHMVIALASVNRVATRVEQRSVGSKSTPEDLENWIRILKNKQAWGIGMTHGITYGYDPFSDPSVLWDHLQKVKDMQDSLWIGTFREIAAYIKERDSLKLHIIKDTSAELNIFPELSLDKRLFSDSLTIVIDQSDIKHADIRQNERKLNYKIDKDKLLFDFDPHGGMIQIKKNTY</sequence>
<keyword evidence="5" id="KW-1185">Reference proteome</keyword>
<evidence type="ECO:0000256" key="1">
    <source>
        <dbReference type="ARBA" id="ARBA00004613"/>
    </source>
</evidence>
<evidence type="ECO:0000313" key="4">
    <source>
        <dbReference type="EMBL" id="TFD96509.1"/>
    </source>
</evidence>
<reference evidence="4 5" key="1">
    <citation type="submission" date="2019-03" db="EMBL/GenBank/DDBJ databases">
        <title>San Antonio Military Medical Center submission to MRSN (WRAIR), pending publication.</title>
        <authorList>
            <person name="Blyth D.M."/>
            <person name="Mccarthy S.L."/>
            <person name="Schall S.E."/>
            <person name="Stam J.A."/>
            <person name="Ong A.C."/>
            <person name="Mcgann P.T."/>
        </authorList>
    </citation>
    <scope>NUCLEOTIDE SEQUENCE [LARGE SCALE GENOMIC DNA]</scope>
    <source>
        <strain evidence="4 5">MRSN571793</strain>
    </source>
</reference>
<evidence type="ECO:0000259" key="3">
    <source>
        <dbReference type="PROSITE" id="PS51677"/>
    </source>
</evidence>
<dbReference type="Proteomes" id="UP000297861">
    <property type="component" value="Unassembled WGS sequence"/>
</dbReference>
<name>A0A4Y8L1B4_9BACT</name>
<dbReference type="InterPro" id="IPR011330">
    <property type="entry name" value="Glyco_hydro/deAcase_b/a-brl"/>
</dbReference>
<evidence type="ECO:0000313" key="5">
    <source>
        <dbReference type="Proteomes" id="UP000297861"/>
    </source>
</evidence>
<feature type="domain" description="NodB homology" evidence="3">
    <location>
        <begin position="37"/>
        <end position="230"/>
    </location>
</feature>
<dbReference type="PROSITE" id="PS51677">
    <property type="entry name" value="NODB"/>
    <property type="match status" value="1"/>
</dbReference>
<comment type="subcellular location">
    <subcellularLocation>
        <location evidence="1">Secreted</location>
    </subcellularLocation>
</comment>
<dbReference type="PANTHER" id="PTHR34216:SF3">
    <property type="entry name" value="POLY-BETA-1,6-N-ACETYL-D-GLUCOSAMINE N-DEACETYLASE"/>
    <property type="match status" value="1"/>
</dbReference>
<dbReference type="EMBL" id="SOML01000005">
    <property type="protein sequence ID" value="TFD96509.1"/>
    <property type="molecule type" value="Genomic_DNA"/>
</dbReference>
<dbReference type="OrthoDB" id="9778320at2"/>
<accession>A0A4Y8L1B4</accession>
<dbReference type="InterPro" id="IPR051398">
    <property type="entry name" value="Polysacch_Deacetylase"/>
</dbReference>